<dbReference type="InterPro" id="IPR027417">
    <property type="entry name" value="P-loop_NTPase"/>
</dbReference>
<dbReference type="AlphaFoldDB" id="A0A6N6NU64"/>
<feature type="domain" description="CobW/HypB/UreG nucleotide-binding" evidence="1">
    <location>
        <begin position="7"/>
        <end position="178"/>
    </location>
</feature>
<dbReference type="PANTHER" id="PTHR13748:SF62">
    <property type="entry name" value="COBW DOMAIN-CONTAINING PROTEIN"/>
    <property type="match status" value="1"/>
</dbReference>
<organism evidence="2 3">
    <name type="scientific">Ellagibacter isourolithinifaciens</name>
    <dbReference type="NCBI Taxonomy" id="2137581"/>
    <lineage>
        <taxon>Bacteria</taxon>
        <taxon>Bacillati</taxon>
        <taxon>Actinomycetota</taxon>
        <taxon>Coriobacteriia</taxon>
        <taxon>Eggerthellales</taxon>
        <taxon>Eggerthellaceae</taxon>
        <taxon>Ellagibacter</taxon>
    </lineage>
</organism>
<dbReference type="InterPro" id="IPR051316">
    <property type="entry name" value="Zinc-reg_GTPase_activator"/>
</dbReference>
<dbReference type="PANTHER" id="PTHR13748">
    <property type="entry name" value="COBW-RELATED"/>
    <property type="match status" value="1"/>
</dbReference>
<dbReference type="GO" id="GO:0005737">
    <property type="term" value="C:cytoplasm"/>
    <property type="evidence" value="ECO:0007669"/>
    <property type="project" value="TreeGrafter"/>
</dbReference>
<reference evidence="2 3" key="1">
    <citation type="submission" date="2019-09" db="EMBL/GenBank/DDBJ databases">
        <title>Whole genome shotgun sequencing (WGS) of Ellagibacter isourolithinifaciens DSM 104140(T) and Adlercreutzia muris DSM 29508(T).</title>
        <authorList>
            <person name="Stoll D.A."/>
            <person name="Danylec N."/>
            <person name="Huch M."/>
        </authorList>
    </citation>
    <scope>NUCLEOTIDE SEQUENCE [LARGE SCALE GENOMIC DNA]</scope>
    <source>
        <strain evidence="2 3">DSM 104140</strain>
    </source>
</reference>
<dbReference type="SUPFAM" id="SSF52540">
    <property type="entry name" value="P-loop containing nucleoside triphosphate hydrolases"/>
    <property type="match status" value="1"/>
</dbReference>
<dbReference type="OrthoDB" id="9808822at2"/>
<dbReference type="Proteomes" id="UP000468668">
    <property type="component" value="Unassembled WGS sequence"/>
</dbReference>
<name>A0A6N6NU64_9ACTN</name>
<sequence>MDKIRFMVVSGFLGAGKTTTMIALAEYMDRNIGKTAIIANDLGANLVDTSLTQTSGCTVAEIGNDCICYQMDNTVDQIRRLRDKEGATFVMSDIPGCGVGALDHVYHTLHDDNADEFTLSPFMVMVDPERLRMIMPEHADINLPEELVYLLKLQLEEADLIVLNKIDLLDESTIDRYMGFLHEACPDIPAMKISAKDKTGIPELAEYLTTHETALKNFSVRNNQEFADAEAKLTWYNRRLYLKTKDGSKIDCNAVVDDLIEGIRMGLIERKRNVPHLKTFATSGNGDFNKASLIGVDYDTEYAQEFLRDHKNMRMIINARAVCESRPLARLMDDALDEVCDKYDLDCQVFFTECFGMADEGR</sequence>
<keyword evidence="3" id="KW-1185">Reference proteome</keyword>
<proteinExistence type="predicted"/>
<dbReference type="Pfam" id="PF02492">
    <property type="entry name" value="cobW"/>
    <property type="match status" value="1"/>
</dbReference>
<comment type="caution">
    <text evidence="2">The sequence shown here is derived from an EMBL/GenBank/DDBJ whole genome shotgun (WGS) entry which is preliminary data.</text>
</comment>
<dbReference type="GeneID" id="98657106"/>
<evidence type="ECO:0000259" key="1">
    <source>
        <dbReference type="Pfam" id="PF02492"/>
    </source>
</evidence>
<dbReference type="Gene3D" id="3.40.50.300">
    <property type="entry name" value="P-loop containing nucleotide triphosphate hydrolases"/>
    <property type="match status" value="1"/>
</dbReference>
<protein>
    <submittedName>
        <fullName evidence="2">GTPase (G3E family)</fullName>
    </submittedName>
</protein>
<evidence type="ECO:0000313" key="2">
    <source>
        <dbReference type="EMBL" id="KAB1642441.1"/>
    </source>
</evidence>
<dbReference type="EMBL" id="WAJR01000002">
    <property type="protein sequence ID" value="KAB1642441.1"/>
    <property type="molecule type" value="Genomic_DNA"/>
</dbReference>
<accession>A0A6N6NU64</accession>
<dbReference type="InterPro" id="IPR003495">
    <property type="entry name" value="CobW/HypB/UreG_nucleotide-bd"/>
</dbReference>
<gene>
    <name evidence="2" type="ORF">F8C90_01655</name>
</gene>
<dbReference type="RefSeq" id="WP_158048708.1">
    <property type="nucleotide sequence ID" value="NZ_DBEZKV010000076.1"/>
</dbReference>
<evidence type="ECO:0000313" key="3">
    <source>
        <dbReference type="Proteomes" id="UP000468668"/>
    </source>
</evidence>